<keyword evidence="3" id="KW-1185">Reference proteome</keyword>
<keyword evidence="1" id="KW-0472">Membrane</keyword>
<evidence type="ECO:0000256" key="1">
    <source>
        <dbReference type="SAM" id="Phobius"/>
    </source>
</evidence>
<comment type="caution">
    <text evidence="2">The sequence shown here is derived from an EMBL/GenBank/DDBJ whole genome shotgun (WGS) entry which is preliminary data.</text>
</comment>
<keyword evidence="1" id="KW-1133">Transmembrane helix</keyword>
<gene>
    <name evidence="2" type="ORF">J2S48_001244</name>
</gene>
<evidence type="ECO:0000313" key="2">
    <source>
        <dbReference type="EMBL" id="MDR7381729.1"/>
    </source>
</evidence>
<name>A0ABU2CK80_9MICO</name>
<feature type="transmembrane region" description="Helical" evidence="1">
    <location>
        <begin position="49"/>
        <end position="66"/>
    </location>
</feature>
<keyword evidence="1" id="KW-0812">Transmembrane</keyword>
<organism evidence="2 3">
    <name type="scientific">Promicromonospora iranensis</name>
    <dbReference type="NCBI Taxonomy" id="1105144"/>
    <lineage>
        <taxon>Bacteria</taxon>
        <taxon>Bacillati</taxon>
        <taxon>Actinomycetota</taxon>
        <taxon>Actinomycetes</taxon>
        <taxon>Micrococcales</taxon>
        <taxon>Promicromonosporaceae</taxon>
        <taxon>Promicromonospora</taxon>
    </lineage>
</organism>
<dbReference type="RefSeq" id="WP_274998026.1">
    <property type="nucleotide sequence ID" value="NZ_JAJQQP010000020.1"/>
</dbReference>
<reference evidence="2 3" key="1">
    <citation type="submission" date="2023-07" db="EMBL/GenBank/DDBJ databases">
        <title>Sequencing the genomes of 1000 actinobacteria strains.</title>
        <authorList>
            <person name="Klenk H.-P."/>
        </authorList>
    </citation>
    <scope>NUCLEOTIDE SEQUENCE [LARGE SCALE GENOMIC DNA]</scope>
    <source>
        <strain evidence="2 3">DSM 45554</strain>
    </source>
</reference>
<dbReference type="EMBL" id="JAVDYE010000001">
    <property type="protein sequence ID" value="MDR7381729.1"/>
    <property type="molecule type" value="Genomic_DNA"/>
</dbReference>
<accession>A0ABU2CK80</accession>
<protein>
    <submittedName>
        <fullName evidence="2">Uncharacterized protein</fullName>
    </submittedName>
</protein>
<feature type="transmembrane region" description="Helical" evidence="1">
    <location>
        <begin position="87"/>
        <end position="108"/>
    </location>
</feature>
<evidence type="ECO:0000313" key="3">
    <source>
        <dbReference type="Proteomes" id="UP001183585"/>
    </source>
</evidence>
<dbReference type="Proteomes" id="UP001183585">
    <property type="component" value="Unassembled WGS sequence"/>
</dbReference>
<feature type="transmembrane region" description="Helical" evidence="1">
    <location>
        <begin position="24"/>
        <end position="43"/>
    </location>
</feature>
<sequence length="150" mass="16228">MMINRYGGFGPGSLDAQMYRTRRASWMATFGMVCVFIPVFAALDGPGAGVVVLLTAVSITSGFKTSRYLMSDVPWIRQRARLGVRRNLWMAALAGVFVAVLAVQVFLIRTLGPWPAAAMAPVAFVVEFLLARESLGAKQPGKLPQNPSPL</sequence>
<proteinExistence type="predicted"/>